<reference evidence="3" key="1">
    <citation type="submission" date="2019-08" db="EMBL/GenBank/DDBJ databases">
        <authorList>
            <person name="Kucharzyk K."/>
            <person name="Murdoch R.W."/>
            <person name="Higgins S."/>
            <person name="Loffler F."/>
        </authorList>
    </citation>
    <scope>NUCLEOTIDE SEQUENCE</scope>
</reference>
<gene>
    <name evidence="3" type="primary">glmS_44</name>
    <name evidence="3" type="ORF">SDC9_124157</name>
</gene>
<dbReference type="Gene3D" id="3.40.50.10490">
    <property type="entry name" value="Glucose-6-phosphate isomerase like protein, domain 1"/>
    <property type="match status" value="2"/>
</dbReference>
<keyword evidence="3" id="KW-0032">Aminotransferase</keyword>
<accession>A0A645CJM6</accession>
<evidence type="ECO:0000313" key="3">
    <source>
        <dbReference type="EMBL" id="MPM77157.1"/>
    </source>
</evidence>
<sequence>MYHKRIDLSEALVIGISQSGATSDVTEFLVDAGTQGALTVGISNTEESPLLKAAQEHLLCSAGKEVSVAATKTFTTEMAALLMLAATIAGRQDILKELVSVPEALETIFAGADALDGAAQLLRNMQNAFVLARGTTYAVAMESALKIQETTYIPAKAFAISDFYHGPIAMVEKNTPVIIYGMKGPSLEEANDLLDRLEGRNSTVLIISNDEALCKRGEKSFFIPFEGSDFVTPFYTATVAQMLACRIALARGNNPDQPRGLNKITG</sequence>
<dbReference type="GO" id="GO:1901135">
    <property type="term" value="P:carbohydrate derivative metabolic process"/>
    <property type="evidence" value="ECO:0007669"/>
    <property type="project" value="InterPro"/>
</dbReference>
<feature type="domain" description="SIS" evidence="2">
    <location>
        <begin position="1"/>
        <end position="94"/>
    </location>
</feature>
<dbReference type="GO" id="GO:0004360">
    <property type="term" value="F:glutamine-fructose-6-phosphate transaminase (isomerizing) activity"/>
    <property type="evidence" value="ECO:0007669"/>
    <property type="project" value="UniProtKB-EC"/>
</dbReference>
<dbReference type="CDD" id="cd05009">
    <property type="entry name" value="SIS_GlmS_GlmD_2"/>
    <property type="match status" value="1"/>
</dbReference>
<dbReference type="InterPro" id="IPR035466">
    <property type="entry name" value="GlmS/AgaS_SIS"/>
</dbReference>
<protein>
    <submittedName>
        <fullName evidence="3">Glutamine--fructose-6-phosphate aminotransferase [isomerizing]</fullName>
        <ecNumber evidence="3">2.6.1.16</ecNumber>
    </submittedName>
</protein>
<dbReference type="SUPFAM" id="SSF53697">
    <property type="entry name" value="SIS domain"/>
    <property type="match status" value="1"/>
</dbReference>
<dbReference type="CDD" id="cd05008">
    <property type="entry name" value="SIS_GlmS_GlmD_1"/>
    <property type="match status" value="1"/>
</dbReference>
<keyword evidence="1" id="KW-0677">Repeat</keyword>
<dbReference type="EC" id="2.6.1.16" evidence="3"/>
<dbReference type="GO" id="GO:0097367">
    <property type="term" value="F:carbohydrate derivative binding"/>
    <property type="evidence" value="ECO:0007669"/>
    <property type="project" value="InterPro"/>
</dbReference>
<feature type="domain" description="SIS" evidence="2">
    <location>
        <begin position="118"/>
        <end position="258"/>
    </location>
</feature>
<dbReference type="PANTHER" id="PTHR10937">
    <property type="entry name" value="GLUCOSAMINE--FRUCTOSE-6-PHOSPHATE AMINOTRANSFERASE, ISOMERIZING"/>
    <property type="match status" value="1"/>
</dbReference>
<dbReference type="InterPro" id="IPR035490">
    <property type="entry name" value="GlmS/FrlB_SIS"/>
</dbReference>
<proteinExistence type="predicted"/>
<dbReference type="InterPro" id="IPR001347">
    <property type="entry name" value="SIS_dom"/>
</dbReference>
<dbReference type="Pfam" id="PF01380">
    <property type="entry name" value="SIS"/>
    <property type="match status" value="2"/>
</dbReference>
<name>A0A645CJM6_9ZZZZ</name>
<evidence type="ECO:0000259" key="2">
    <source>
        <dbReference type="PROSITE" id="PS51464"/>
    </source>
</evidence>
<comment type="caution">
    <text evidence="3">The sequence shown here is derived from an EMBL/GenBank/DDBJ whole genome shotgun (WGS) entry which is preliminary data.</text>
</comment>
<organism evidence="3">
    <name type="scientific">bioreactor metagenome</name>
    <dbReference type="NCBI Taxonomy" id="1076179"/>
    <lineage>
        <taxon>unclassified sequences</taxon>
        <taxon>metagenomes</taxon>
        <taxon>ecological metagenomes</taxon>
    </lineage>
</organism>
<evidence type="ECO:0000256" key="1">
    <source>
        <dbReference type="ARBA" id="ARBA00022737"/>
    </source>
</evidence>
<keyword evidence="3" id="KW-0808">Transferase</keyword>
<dbReference type="InterPro" id="IPR046348">
    <property type="entry name" value="SIS_dom_sf"/>
</dbReference>
<dbReference type="PANTHER" id="PTHR10937:SF8">
    <property type="entry name" value="AMINOTRANSFERASE-RELATED"/>
    <property type="match status" value="1"/>
</dbReference>
<dbReference type="AlphaFoldDB" id="A0A645CJM6"/>
<dbReference type="PROSITE" id="PS51464">
    <property type="entry name" value="SIS"/>
    <property type="match status" value="2"/>
</dbReference>
<dbReference type="EMBL" id="VSSQ01027754">
    <property type="protein sequence ID" value="MPM77157.1"/>
    <property type="molecule type" value="Genomic_DNA"/>
</dbReference>